<dbReference type="PANTHER" id="PTHR11700">
    <property type="entry name" value="30S RIBOSOMAL PROTEIN S10 FAMILY MEMBER"/>
    <property type="match status" value="1"/>
</dbReference>
<evidence type="ECO:0000313" key="5">
    <source>
        <dbReference type="EMBL" id="AAG32323.1"/>
    </source>
</evidence>
<protein>
    <submittedName>
        <fullName evidence="5">Ribosomal protein S10</fullName>
    </submittedName>
</protein>
<comment type="similarity">
    <text evidence="1">Belongs to the universal ribosomal protein uS10 family.</text>
</comment>
<dbReference type="SMART" id="SM01403">
    <property type="entry name" value="Ribosomal_S10"/>
    <property type="match status" value="1"/>
</dbReference>
<dbReference type="PRINTS" id="PR00971">
    <property type="entry name" value="RIBOSOMALS10"/>
</dbReference>
<evidence type="ECO:0000256" key="1">
    <source>
        <dbReference type="ARBA" id="ARBA00007102"/>
    </source>
</evidence>
<organism evidence="5">
    <name type="scientific">Fuchsia hybrid cultivar</name>
    <dbReference type="NCBI Taxonomy" id="133545"/>
    <lineage>
        <taxon>Eukaryota</taxon>
        <taxon>Viridiplantae</taxon>
        <taxon>Streptophyta</taxon>
        <taxon>Embryophyta</taxon>
        <taxon>Tracheophyta</taxon>
        <taxon>Spermatophyta</taxon>
        <taxon>Magnoliopsida</taxon>
        <taxon>eudicotyledons</taxon>
        <taxon>Gunneridae</taxon>
        <taxon>Pentapetalae</taxon>
        <taxon>rosids</taxon>
        <taxon>malvids</taxon>
        <taxon>Myrtales</taxon>
        <taxon>Onagraceae</taxon>
        <taxon>Onagroideae</taxon>
        <taxon>Circaeeae</taxon>
        <taxon>Fuchsia</taxon>
    </lineage>
</organism>
<dbReference type="GO" id="GO:1990904">
    <property type="term" value="C:ribonucleoprotein complex"/>
    <property type="evidence" value="ECO:0007669"/>
    <property type="project" value="UniProtKB-KW"/>
</dbReference>
<dbReference type="SUPFAM" id="SSF54999">
    <property type="entry name" value="Ribosomal protein S10"/>
    <property type="match status" value="1"/>
</dbReference>
<dbReference type="AlphaFoldDB" id="Q9FUT4"/>
<dbReference type="InterPro" id="IPR036838">
    <property type="entry name" value="Ribosomal_uS10_dom_sf"/>
</dbReference>
<evidence type="ECO:0000256" key="3">
    <source>
        <dbReference type="ARBA" id="ARBA00023274"/>
    </source>
</evidence>
<reference evidence="5" key="1">
    <citation type="journal article" date="2000" name="Nature">
        <title>Repeated, recent and diverse transfers of a mitochondrial gene to the nucleus in flowering plants.</title>
        <authorList>
            <person name="Adams K.L."/>
            <person name="Daley D.O."/>
            <person name="Qiu Y.L."/>
            <person name="Whelan J."/>
            <person name="Palmer J.D."/>
        </authorList>
    </citation>
    <scope>NUCLEOTIDE SEQUENCE</scope>
</reference>
<dbReference type="Pfam" id="PF00338">
    <property type="entry name" value="Ribosomal_S10"/>
    <property type="match status" value="1"/>
</dbReference>
<feature type="domain" description="Small ribosomal subunit protein uS10" evidence="4">
    <location>
        <begin position="23"/>
        <end position="106"/>
    </location>
</feature>
<dbReference type="GO" id="GO:0003735">
    <property type="term" value="F:structural constituent of ribosome"/>
    <property type="evidence" value="ECO:0007669"/>
    <property type="project" value="InterPro"/>
</dbReference>
<dbReference type="EMBL" id="AF287345">
    <property type="protein sequence ID" value="AAG32323.1"/>
    <property type="molecule type" value="Genomic_DNA"/>
</dbReference>
<keyword evidence="3" id="KW-0687">Ribonucleoprotein</keyword>
<dbReference type="InterPro" id="IPR027486">
    <property type="entry name" value="Ribosomal_uS10_dom"/>
</dbReference>
<dbReference type="GO" id="GO:0006412">
    <property type="term" value="P:translation"/>
    <property type="evidence" value="ECO:0007669"/>
    <property type="project" value="InterPro"/>
</dbReference>
<dbReference type="GO" id="GO:0005840">
    <property type="term" value="C:ribosome"/>
    <property type="evidence" value="ECO:0007669"/>
    <property type="project" value="UniProtKB-KW"/>
</dbReference>
<proteinExistence type="inferred from homology"/>
<name>Q9FUT4_9MYRT</name>
<sequence>EVIPVKEQKMVKDHDQVSKALIGIRVTSFDPHFMGIPPHTRKVGLPQSRVLYTVLRSPHIDKKSREQFEMRIKKLYLVIKTDRHELRNKFFWLKRHRIFGAQFEVNISCKTRLDKGRLDGLLGRSLPPLATQD</sequence>
<feature type="non-terminal residue" evidence="5">
    <location>
        <position position="1"/>
    </location>
</feature>
<accession>Q9FUT4</accession>
<evidence type="ECO:0000256" key="2">
    <source>
        <dbReference type="ARBA" id="ARBA00022980"/>
    </source>
</evidence>
<keyword evidence="2 5" id="KW-0689">Ribosomal protein</keyword>
<dbReference type="InterPro" id="IPR001848">
    <property type="entry name" value="Ribosomal_uS10"/>
</dbReference>
<dbReference type="Gene3D" id="3.30.70.600">
    <property type="entry name" value="Ribosomal protein S10 domain"/>
    <property type="match status" value="1"/>
</dbReference>
<evidence type="ECO:0000259" key="4">
    <source>
        <dbReference type="SMART" id="SM01403"/>
    </source>
</evidence>